<accession>M1W6N6</accession>
<keyword evidence="3" id="KW-1185">Reference proteome</keyword>
<gene>
    <name evidence="2" type="ORF">CPUR_08707</name>
</gene>
<reference evidence="2 3" key="1">
    <citation type="journal article" date="2013" name="PLoS Genet.">
        <title>Plant-symbiotic fungi as chemical engineers: Multi-genome analysis of the Clavicipitaceae reveals dynamics of alkaloid loci.</title>
        <authorList>
            <person name="Schardl C.L."/>
            <person name="Young C.A."/>
            <person name="Hesse U."/>
            <person name="Amyotte S.G."/>
            <person name="Andreeva K."/>
            <person name="Calie P.J."/>
            <person name="Fleetwood D.J."/>
            <person name="Haws D.C."/>
            <person name="Moore N."/>
            <person name="Oeser B."/>
            <person name="Panaccione D.G."/>
            <person name="Schweri K.K."/>
            <person name="Voisey C.R."/>
            <person name="Farman M.L."/>
            <person name="Jaromczyk J.W."/>
            <person name="Roe B.A."/>
            <person name="O'Sullivan D.M."/>
            <person name="Scott B."/>
            <person name="Tudzynski P."/>
            <person name="An Z."/>
            <person name="Arnaoudova E.G."/>
            <person name="Bullock C.T."/>
            <person name="Charlton N.D."/>
            <person name="Chen L."/>
            <person name="Cox M."/>
            <person name="Dinkins R.D."/>
            <person name="Florea S."/>
            <person name="Glenn A.E."/>
            <person name="Gordon A."/>
            <person name="Gueldener U."/>
            <person name="Harris D.R."/>
            <person name="Hollin W."/>
            <person name="Jaromczyk J."/>
            <person name="Johnson R.D."/>
            <person name="Khan A.K."/>
            <person name="Leistner E."/>
            <person name="Leuchtmann A."/>
            <person name="Li C."/>
            <person name="Liu J."/>
            <person name="Liu J."/>
            <person name="Liu M."/>
            <person name="Mace W."/>
            <person name="Machado C."/>
            <person name="Nagabhyru P."/>
            <person name="Pan J."/>
            <person name="Schmid J."/>
            <person name="Sugawara K."/>
            <person name="Steiner U."/>
            <person name="Takach J.E."/>
            <person name="Tanaka E."/>
            <person name="Webb J.S."/>
            <person name="Wilson E.V."/>
            <person name="Wiseman J.L."/>
            <person name="Yoshida R."/>
            <person name="Zeng Z."/>
        </authorList>
    </citation>
    <scope>NUCLEOTIDE SEQUENCE [LARGE SCALE GENOMIC DNA]</scope>
    <source>
        <strain evidence="2 3">20.1</strain>
    </source>
</reference>
<dbReference type="AlphaFoldDB" id="M1W6N6"/>
<dbReference type="EMBL" id="CAGA01000112">
    <property type="protein sequence ID" value="CCE34771.1"/>
    <property type="molecule type" value="Genomic_DNA"/>
</dbReference>
<comment type="caution">
    <text evidence="2">The sequence shown here is derived from an EMBL/GenBank/DDBJ whole genome shotgun (WGS) entry which is preliminary data.</text>
</comment>
<feature type="compositionally biased region" description="Polar residues" evidence="1">
    <location>
        <begin position="333"/>
        <end position="351"/>
    </location>
</feature>
<dbReference type="OrthoDB" id="5149237at2759"/>
<dbReference type="eggNOG" id="ENOG502T7Z7">
    <property type="taxonomic scope" value="Eukaryota"/>
</dbReference>
<organism evidence="2 3">
    <name type="scientific">Claviceps purpurea (strain 20.1)</name>
    <name type="common">Ergot fungus</name>
    <name type="synonym">Sphacelia segetum</name>
    <dbReference type="NCBI Taxonomy" id="1111077"/>
    <lineage>
        <taxon>Eukaryota</taxon>
        <taxon>Fungi</taxon>
        <taxon>Dikarya</taxon>
        <taxon>Ascomycota</taxon>
        <taxon>Pezizomycotina</taxon>
        <taxon>Sordariomycetes</taxon>
        <taxon>Hypocreomycetidae</taxon>
        <taxon>Hypocreales</taxon>
        <taxon>Clavicipitaceae</taxon>
        <taxon>Claviceps</taxon>
    </lineage>
</organism>
<name>M1W6N6_CLAP2</name>
<dbReference type="Proteomes" id="UP000016801">
    <property type="component" value="Unassembled WGS sequence"/>
</dbReference>
<sequence>MSKPSSTISDPSAYRLPSTRDIGTFDGKTSAKRWLTQLTCTFRNANNGQDASPNVHIQAIDMSLVGGAAAFSDSSDKIQTIVSRAEEGIATSEDLEAIQHALRERFPPTFVEEEIESRTNTQLQQAADEVLAAYYARVHRVLRRAGGRDKPVTASNPLSVLENHTLQDFVSRFINGLFDKTLMQEAISQNALAADSLRQANECVKQAALVLEAKAGHAKLDAQNAKVSMMEELIRVQSGCSADEALARCYNLSPRFLEAIGSQKLPSTPMDSFYTQLQPSLAQLGTNGNWRNPMSQRLQAVPSVSHQQAVNRVYQEPNRPFQYQSNQQRYKYNTQAPRPSANTDTHQTQNVEPVLPSPAESTNQYADKTASLLRKHDLINEPVTHATPADAVVGACYAPVEAESSSSILPFRTGFQYGSTLDSSAESADQQVRVEEMANDEVTRKLLATSFDQASQTTRKPGMQRALSAMTLLSEAEPHKTTRYGMSIGESPSDGAKGPTLVQEKTVKKDARALSKNRVHDWSILMERFSVPISLLHLWQATSKLPRQFRRLSSRITWKYVRKKKKKKTRLAKHSE</sequence>
<dbReference type="HOGENOM" id="CLU_399008_0_0_1"/>
<dbReference type="STRING" id="1111077.M1W6N6"/>
<feature type="compositionally biased region" description="Polar residues" evidence="1">
    <location>
        <begin position="1"/>
        <end position="10"/>
    </location>
</feature>
<dbReference type="VEuPathDB" id="FungiDB:CPUR_08707"/>
<feature type="region of interest" description="Disordered" evidence="1">
    <location>
        <begin position="333"/>
        <end position="362"/>
    </location>
</feature>
<protein>
    <submittedName>
        <fullName evidence="2">Uncharacterized protein</fullName>
    </submittedName>
</protein>
<evidence type="ECO:0000256" key="1">
    <source>
        <dbReference type="SAM" id="MobiDB-lite"/>
    </source>
</evidence>
<evidence type="ECO:0000313" key="2">
    <source>
        <dbReference type="EMBL" id="CCE34771.1"/>
    </source>
</evidence>
<dbReference type="PhylomeDB" id="M1W6N6"/>
<evidence type="ECO:0000313" key="3">
    <source>
        <dbReference type="Proteomes" id="UP000016801"/>
    </source>
</evidence>
<proteinExistence type="predicted"/>
<feature type="region of interest" description="Disordered" evidence="1">
    <location>
        <begin position="1"/>
        <end position="22"/>
    </location>
</feature>